<dbReference type="PROSITE" id="PS50110">
    <property type="entry name" value="RESPONSE_REGULATORY"/>
    <property type="match status" value="1"/>
</dbReference>
<comment type="caution">
    <text evidence="8">The sequence shown here is derived from an EMBL/GenBank/DDBJ whole genome shotgun (WGS) entry which is preliminary data.</text>
</comment>
<accession>A0A545SMY3</accession>
<keyword evidence="9" id="KW-1185">Reference proteome</keyword>
<protein>
    <submittedName>
        <fullName evidence="8">Sigma-54-dependent Fis family transcriptional regulator</fullName>
    </submittedName>
</protein>
<dbReference type="InterPro" id="IPR011006">
    <property type="entry name" value="CheY-like_superfamily"/>
</dbReference>
<dbReference type="GO" id="GO:0005524">
    <property type="term" value="F:ATP binding"/>
    <property type="evidence" value="ECO:0007669"/>
    <property type="project" value="UniProtKB-KW"/>
</dbReference>
<dbReference type="InterPro" id="IPR009057">
    <property type="entry name" value="Homeodomain-like_sf"/>
</dbReference>
<evidence type="ECO:0000313" key="9">
    <source>
        <dbReference type="Proteomes" id="UP000319732"/>
    </source>
</evidence>
<dbReference type="InterPro" id="IPR003593">
    <property type="entry name" value="AAA+_ATPase"/>
</dbReference>
<dbReference type="SUPFAM" id="SSF52540">
    <property type="entry name" value="P-loop containing nucleoside triphosphate hydrolases"/>
    <property type="match status" value="1"/>
</dbReference>
<dbReference type="CDD" id="cd00009">
    <property type="entry name" value="AAA"/>
    <property type="match status" value="1"/>
</dbReference>
<dbReference type="Pfam" id="PF25601">
    <property type="entry name" value="AAA_lid_14"/>
    <property type="match status" value="1"/>
</dbReference>
<keyword evidence="5" id="KW-0597">Phosphoprotein</keyword>
<evidence type="ECO:0000256" key="5">
    <source>
        <dbReference type="PROSITE-ProRule" id="PRU00169"/>
    </source>
</evidence>
<organism evidence="8 9">
    <name type="scientific">Exilibacterium tricleocarpae</name>
    <dbReference type="NCBI Taxonomy" id="2591008"/>
    <lineage>
        <taxon>Bacteria</taxon>
        <taxon>Pseudomonadati</taxon>
        <taxon>Pseudomonadota</taxon>
        <taxon>Gammaproteobacteria</taxon>
        <taxon>Cellvibrionales</taxon>
        <taxon>Cellvibrionaceae</taxon>
        <taxon>Exilibacterium</taxon>
    </lineage>
</organism>
<dbReference type="InterPro" id="IPR027417">
    <property type="entry name" value="P-loop_NTPase"/>
</dbReference>
<evidence type="ECO:0000256" key="2">
    <source>
        <dbReference type="ARBA" id="ARBA00022840"/>
    </source>
</evidence>
<sequence length="443" mass="48706">MASILLVDDDNAFVQAAAELLDRLGHQVQTAASVSEARALVVERRFTHLILDLFLPDGSGFNVVEALPSQREDTQIAIITGHPSVKSIGMTLHGPNITYFIKPLELEALQSFLAANRDARNTDAAGTTLHFGCLVGESDCMKALYTMIERVAAAHANVMLMGESGVGKEVVAAAIHNACAPDTPFVATNCGAFARDLIGSELFGHEKGAFTGATHRKAGVFELAKNGTLFLDEITEMPIDLQPNLLRALETQKITRLGATTQTDIHCRVISATNRKEADIASDNCLREDLYYRLAVFPIQIPPLRERREDIPLLVRHFLADFNEVHHTHIGVSDVDLLRIQQYSWPGNVRELRHLVHRAYIMADPATGKIQLPEQLSSPFSRVEAAAESSPASGWVGKTVSDVEQELIEKTLEHFQGDKRKAADTLGISLKTLYNKLNTYVRN</sequence>
<dbReference type="Pfam" id="PF02954">
    <property type="entry name" value="HTH_8"/>
    <property type="match status" value="1"/>
</dbReference>
<keyword evidence="2" id="KW-0067">ATP-binding</keyword>
<feature type="domain" description="Sigma-54 factor interaction" evidence="6">
    <location>
        <begin position="134"/>
        <end position="361"/>
    </location>
</feature>
<evidence type="ECO:0000256" key="3">
    <source>
        <dbReference type="ARBA" id="ARBA00023015"/>
    </source>
</evidence>
<dbReference type="PROSITE" id="PS00675">
    <property type="entry name" value="SIGMA54_INTERACT_1"/>
    <property type="match status" value="1"/>
</dbReference>
<dbReference type="InterPro" id="IPR002078">
    <property type="entry name" value="Sigma_54_int"/>
</dbReference>
<dbReference type="SMART" id="SM00448">
    <property type="entry name" value="REC"/>
    <property type="match status" value="1"/>
</dbReference>
<dbReference type="InterPro" id="IPR025662">
    <property type="entry name" value="Sigma_54_int_dom_ATP-bd_1"/>
</dbReference>
<dbReference type="GO" id="GO:0000160">
    <property type="term" value="P:phosphorelay signal transduction system"/>
    <property type="evidence" value="ECO:0007669"/>
    <property type="project" value="InterPro"/>
</dbReference>
<dbReference type="Pfam" id="PF00158">
    <property type="entry name" value="Sigma54_activat"/>
    <property type="match status" value="1"/>
</dbReference>
<dbReference type="SUPFAM" id="SSF46689">
    <property type="entry name" value="Homeodomain-like"/>
    <property type="match status" value="1"/>
</dbReference>
<gene>
    <name evidence="8" type="ORF">FKG94_27365</name>
</gene>
<dbReference type="PRINTS" id="PR01590">
    <property type="entry name" value="HTHFIS"/>
</dbReference>
<dbReference type="RefSeq" id="WP_142930139.1">
    <property type="nucleotide sequence ID" value="NZ_ML660117.1"/>
</dbReference>
<dbReference type="PROSITE" id="PS50045">
    <property type="entry name" value="SIGMA54_INTERACT_4"/>
    <property type="match status" value="1"/>
</dbReference>
<dbReference type="FunFam" id="3.40.50.300:FF:000006">
    <property type="entry name" value="DNA-binding transcriptional regulator NtrC"/>
    <property type="match status" value="1"/>
</dbReference>
<dbReference type="Gene3D" id="1.10.8.60">
    <property type="match status" value="1"/>
</dbReference>
<dbReference type="SUPFAM" id="SSF52172">
    <property type="entry name" value="CheY-like"/>
    <property type="match status" value="1"/>
</dbReference>
<dbReference type="Gene3D" id="3.40.50.2300">
    <property type="match status" value="1"/>
</dbReference>
<evidence type="ECO:0000259" key="7">
    <source>
        <dbReference type="PROSITE" id="PS50110"/>
    </source>
</evidence>
<dbReference type="EMBL" id="VHSG01000042">
    <property type="protein sequence ID" value="TQV66314.1"/>
    <property type="molecule type" value="Genomic_DNA"/>
</dbReference>
<dbReference type="InterPro" id="IPR025944">
    <property type="entry name" value="Sigma_54_int_dom_CS"/>
</dbReference>
<dbReference type="SMART" id="SM00382">
    <property type="entry name" value="AAA"/>
    <property type="match status" value="1"/>
</dbReference>
<dbReference type="PROSITE" id="PS00688">
    <property type="entry name" value="SIGMA54_INTERACT_3"/>
    <property type="match status" value="1"/>
</dbReference>
<proteinExistence type="predicted"/>
<keyword evidence="3" id="KW-0805">Transcription regulation</keyword>
<dbReference type="GO" id="GO:0043565">
    <property type="term" value="F:sequence-specific DNA binding"/>
    <property type="evidence" value="ECO:0007669"/>
    <property type="project" value="InterPro"/>
</dbReference>
<name>A0A545SMY3_9GAMM</name>
<feature type="modified residue" description="4-aspartylphosphate" evidence="5">
    <location>
        <position position="52"/>
    </location>
</feature>
<dbReference type="PANTHER" id="PTHR32071">
    <property type="entry name" value="TRANSCRIPTIONAL REGULATORY PROTEIN"/>
    <property type="match status" value="1"/>
</dbReference>
<evidence type="ECO:0000256" key="1">
    <source>
        <dbReference type="ARBA" id="ARBA00022741"/>
    </source>
</evidence>
<feature type="domain" description="Response regulatory" evidence="7">
    <location>
        <begin position="3"/>
        <end position="117"/>
    </location>
</feature>
<evidence type="ECO:0000313" key="8">
    <source>
        <dbReference type="EMBL" id="TQV66314.1"/>
    </source>
</evidence>
<evidence type="ECO:0000256" key="4">
    <source>
        <dbReference type="ARBA" id="ARBA00023163"/>
    </source>
</evidence>
<dbReference type="Pfam" id="PF00072">
    <property type="entry name" value="Response_reg"/>
    <property type="match status" value="1"/>
</dbReference>
<reference evidence="8 9" key="1">
    <citation type="submission" date="2019-06" db="EMBL/GenBank/DDBJ databases">
        <title>Whole genome sequence for Cellvibrionaceae sp. R142.</title>
        <authorList>
            <person name="Wang G."/>
        </authorList>
    </citation>
    <scope>NUCLEOTIDE SEQUENCE [LARGE SCALE GENOMIC DNA]</scope>
    <source>
        <strain evidence="8 9">R142</strain>
    </source>
</reference>
<dbReference type="InterPro" id="IPR001789">
    <property type="entry name" value="Sig_transdc_resp-reg_receiver"/>
</dbReference>
<dbReference type="GO" id="GO:0006355">
    <property type="term" value="P:regulation of DNA-templated transcription"/>
    <property type="evidence" value="ECO:0007669"/>
    <property type="project" value="InterPro"/>
</dbReference>
<dbReference type="Proteomes" id="UP000319732">
    <property type="component" value="Unassembled WGS sequence"/>
</dbReference>
<dbReference type="InterPro" id="IPR002197">
    <property type="entry name" value="HTH_Fis"/>
</dbReference>
<evidence type="ECO:0000259" key="6">
    <source>
        <dbReference type="PROSITE" id="PS50045"/>
    </source>
</evidence>
<dbReference type="AlphaFoldDB" id="A0A545SMY3"/>
<dbReference type="Gene3D" id="1.10.10.60">
    <property type="entry name" value="Homeodomain-like"/>
    <property type="match status" value="1"/>
</dbReference>
<keyword evidence="4" id="KW-0804">Transcription</keyword>
<dbReference type="Gene3D" id="3.40.50.300">
    <property type="entry name" value="P-loop containing nucleotide triphosphate hydrolases"/>
    <property type="match status" value="1"/>
</dbReference>
<dbReference type="InterPro" id="IPR058031">
    <property type="entry name" value="AAA_lid_NorR"/>
</dbReference>
<keyword evidence="1" id="KW-0547">Nucleotide-binding</keyword>
<dbReference type="OrthoDB" id="9804019at2"/>